<dbReference type="Proteomes" id="UP001432027">
    <property type="component" value="Unassembled WGS sequence"/>
</dbReference>
<gene>
    <name evidence="2" type="ORF">PENTCL1PPCAC_19131</name>
</gene>
<organism evidence="2 3">
    <name type="scientific">Pristionchus entomophagus</name>
    <dbReference type="NCBI Taxonomy" id="358040"/>
    <lineage>
        <taxon>Eukaryota</taxon>
        <taxon>Metazoa</taxon>
        <taxon>Ecdysozoa</taxon>
        <taxon>Nematoda</taxon>
        <taxon>Chromadorea</taxon>
        <taxon>Rhabditida</taxon>
        <taxon>Rhabditina</taxon>
        <taxon>Diplogasteromorpha</taxon>
        <taxon>Diplogasteroidea</taxon>
        <taxon>Neodiplogasteridae</taxon>
        <taxon>Pristionchus</taxon>
    </lineage>
</organism>
<sequence length="144" mass="16894">MMVDSFFLDLTRSCKLLEMDQCFNVTTEALHQVYKEHERCSAKLRRLIFYELDMGYVITFLSHIGITFRHGTFFSTRDFEVYQCKDEDGSVIYTIIFFGYIGIFIGNCMTEGGRTYVVLILHETRESLEKAKNMKGFVRVEIHP</sequence>
<proteinExistence type="predicted"/>
<protein>
    <submittedName>
        <fullName evidence="2">Uncharacterized protein</fullName>
    </submittedName>
</protein>
<evidence type="ECO:0000313" key="2">
    <source>
        <dbReference type="EMBL" id="GMS96956.1"/>
    </source>
</evidence>
<evidence type="ECO:0000313" key="3">
    <source>
        <dbReference type="Proteomes" id="UP001432027"/>
    </source>
</evidence>
<keyword evidence="1" id="KW-0812">Transmembrane</keyword>
<name>A0AAV5TRN6_9BILA</name>
<keyword evidence="3" id="KW-1185">Reference proteome</keyword>
<comment type="caution">
    <text evidence="2">The sequence shown here is derived from an EMBL/GenBank/DDBJ whole genome shotgun (WGS) entry which is preliminary data.</text>
</comment>
<reference evidence="2" key="1">
    <citation type="submission" date="2023-10" db="EMBL/GenBank/DDBJ databases">
        <title>Genome assembly of Pristionchus species.</title>
        <authorList>
            <person name="Yoshida K."/>
            <person name="Sommer R.J."/>
        </authorList>
    </citation>
    <scope>NUCLEOTIDE SEQUENCE</scope>
    <source>
        <strain evidence="2">RS0144</strain>
    </source>
</reference>
<feature type="transmembrane region" description="Helical" evidence="1">
    <location>
        <begin position="47"/>
        <end position="70"/>
    </location>
</feature>
<dbReference type="EMBL" id="BTSX01000004">
    <property type="protein sequence ID" value="GMS96956.1"/>
    <property type="molecule type" value="Genomic_DNA"/>
</dbReference>
<dbReference type="AlphaFoldDB" id="A0AAV5TRN6"/>
<feature type="non-terminal residue" evidence="2">
    <location>
        <position position="144"/>
    </location>
</feature>
<feature type="transmembrane region" description="Helical" evidence="1">
    <location>
        <begin position="90"/>
        <end position="109"/>
    </location>
</feature>
<keyword evidence="1" id="KW-1133">Transmembrane helix</keyword>
<accession>A0AAV5TRN6</accession>
<keyword evidence="1" id="KW-0472">Membrane</keyword>
<evidence type="ECO:0000256" key="1">
    <source>
        <dbReference type="SAM" id="Phobius"/>
    </source>
</evidence>